<evidence type="ECO:0000313" key="2">
    <source>
        <dbReference type="EMBL" id="RED15357.1"/>
    </source>
</evidence>
<evidence type="ECO:0000313" key="3">
    <source>
        <dbReference type="Proteomes" id="UP000256310"/>
    </source>
</evidence>
<feature type="signal peptide" evidence="1">
    <location>
        <begin position="1"/>
        <end position="22"/>
    </location>
</feature>
<reference evidence="2 3" key="1">
    <citation type="submission" date="2018-07" db="EMBL/GenBank/DDBJ databases">
        <title>Genomic Encyclopedia of Type Strains, Phase IV (KMG-IV): sequencing the most valuable type-strain genomes for metagenomic binning, comparative biology and taxonomic classification.</title>
        <authorList>
            <person name="Goeker M."/>
        </authorList>
    </citation>
    <scope>NUCLEOTIDE SEQUENCE [LARGE SCALE GENOMIC DNA]</scope>
    <source>
        <strain evidence="2 3">DSM 26725</strain>
    </source>
</reference>
<sequence>MKQLFSLALLAVLAGCTTISQAAPRQDGIAGLGESTHVDGPLVTPLRLIEDSRCPINARCVWAGRVVLRVRVAGNRTMELTLGEPQEVADGALTLVAVAPDRIAGEGQDIAPADYRFTFAFDGGY</sequence>
<dbReference type="PROSITE" id="PS51257">
    <property type="entry name" value="PROKAR_LIPOPROTEIN"/>
    <property type="match status" value="1"/>
</dbReference>
<dbReference type="EMBL" id="QRDP01000004">
    <property type="protein sequence ID" value="RED15357.1"/>
    <property type="molecule type" value="Genomic_DNA"/>
</dbReference>
<evidence type="ECO:0008006" key="4">
    <source>
        <dbReference type="Google" id="ProtNLM"/>
    </source>
</evidence>
<comment type="caution">
    <text evidence="2">The sequence shown here is derived from an EMBL/GenBank/DDBJ whole genome shotgun (WGS) entry which is preliminary data.</text>
</comment>
<keyword evidence="1" id="KW-0732">Signal</keyword>
<feature type="chain" id="PRO_5017723617" description="Lipoprotein" evidence="1">
    <location>
        <begin position="23"/>
        <end position="125"/>
    </location>
</feature>
<name>A0A3D9FCT7_9SPHN</name>
<keyword evidence="3" id="KW-1185">Reference proteome</keyword>
<organism evidence="2 3">
    <name type="scientific">Parasphingopyxis lamellibrachiae</name>
    <dbReference type="NCBI Taxonomy" id="680125"/>
    <lineage>
        <taxon>Bacteria</taxon>
        <taxon>Pseudomonadati</taxon>
        <taxon>Pseudomonadota</taxon>
        <taxon>Alphaproteobacteria</taxon>
        <taxon>Sphingomonadales</taxon>
        <taxon>Sphingomonadaceae</taxon>
        <taxon>Parasphingopyxis</taxon>
    </lineage>
</organism>
<gene>
    <name evidence="2" type="ORF">DFR46_0348</name>
</gene>
<dbReference type="AlphaFoldDB" id="A0A3D9FCT7"/>
<protein>
    <recommendedName>
        <fullName evidence="4">Lipoprotein</fullName>
    </recommendedName>
</protein>
<evidence type="ECO:0000256" key="1">
    <source>
        <dbReference type="SAM" id="SignalP"/>
    </source>
</evidence>
<accession>A0A3D9FCT7</accession>
<proteinExistence type="predicted"/>
<dbReference type="RefSeq" id="WP_245953603.1">
    <property type="nucleotide sequence ID" value="NZ_QRDP01000004.1"/>
</dbReference>
<dbReference type="Proteomes" id="UP000256310">
    <property type="component" value="Unassembled WGS sequence"/>
</dbReference>